<reference evidence="3 4" key="1">
    <citation type="submission" date="2014-06" db="EMBL/GenBank/DDBJ databases">
        <title>The genome of the endonuclear symbiont Nucleicultrix amoebiphila.</title>
        <authorList>
            <person name="Schulz F."/>
            <person name="Horn M."/>
        </authorList>
    </citation>
    <scope>NUCLEOTIDE SEQUENCE [LARGE SCALE GENOMIC DNA]</scope>
    <source>
        <strain evidence="3 4">FS5</strain>
    </source>
</reference>
<name>A0A1W6N2Q0_9PROT</name>
<dbReference type="Proteomes" id="UP000237351">
    <property type="component" value="Chromosome"/>
</dbReference>
<evidence type="ECO:0000313" key="3">
    <source>
        <dbReference type="EMBL" id="ARN84103.1"/>
    </source>
</evidence>
<protein>
    <submittedName>
        <fullName evidence="3">Uncharacterized protein</fullName>
    </submittedName>
</protein>
<feature type="chain" id="PRO_5010884498" evidence="2">
    <location>
        <begin position="27"/>
        <end position="366"/>
    </location>
</feature>
<gene>
    <name evidence="3" type="ORF">GQ61_00690</name>
</gene>
<dbReference type="EMBL" id="CP008743">
    <property type="protein sequence ID" value="ARN84103.1"/>
    <property type="molecule type" value="Genomic_DNA"/>
</dbReference>
<dbReference type="AlphaFoldDB" id="A0A1W6N2Q0"/>
<feature type="signal peptide" evidence="2">
    <location>
        <begin position="1"/>
        <end position="26"/>
    </location>
</feature>
<sequence>MKYSLKSITLSILMATTALSSSHASRDDFEVDARPSKARSVGKELLVQGAGLLFVAGTAATVAYSQPYIRDTLDQDGLRYNLDAQNHLGFVTALAPLVSEVVFTSGKNIVSNGFRPASLVNSLLDSAIEVGCIATAYTYIMGQKVVSSTFDMSGATSEQELMLDLTTSVAIGHTFAQPVIAIKNGMFKGISNFASWCFSPKKTEQKTVSYVAPEENLDEDLGESDTTTPIVDSNPTLVDGQILDMDLQEEVDSSKDSLKDTSPLVITGDEGSSSTPTFVLEEVGEVDLQIMGGTLSKKGFRARVDAKKKKHQVGEGPMIVKSEREFLDAVELQKKRSENQTIDLDLTRKAELVQLGLVNSDTDLIQ</sequence>
<dbReference type="KEGG" id="naf:GQ61_00690"/>
<feature type="region of interest" description="Disordered" evidence="1">
    <location>
        <begin position="252"/>
        <end position="273"/>
    </location>
</feature>
<accession>A0A1W6N2Q0</accession>
<proteinExistence type="predicted"/>
<evidence type="ECO:0000256" key="2">
    <source>
        <dbReference type="SAM" id="SignalP"/>
    </source>
</evidence>
<evidence type="ECO:0000256" key="1">
    <source>
        <dbReference type="SAM" id="MobiDB-lite"/>
    </source>
</evidence>
<evidence type="ECO:0000313" key="4">
    <source>
        <dbReference type="Proteomes" id="UP000237351"/>
    </source>
</evidence>
<keyword evidence="2" id="KW-0732">Signal</keyword>
<keyword evidence="4" id="KW-1185">Reference proteome</keyword>
<organism evidence="3 4">
    <name type="scientific">Candidatus Nucleicultrix amoebiphila FS5</name>
    <dbReference type="NCBI Taxonomy" id="1414854"/>
    <lineage>
        <taxon>Bacteria</taxon>
        <taxon>Pseudomonadati</taxon>
        <taxon>Pseudomonadota</taxon>
        <taxon>Alphaproteobacteria</taxon>
        <taxon>Holosporales</taxon>
        <taxon>Candidatus Nucleicultricaceae</taxon>
        <taxon>Candidatus Nucleicultrix</taxon>
    </lineage>
</organism>
<dbReference type="RefSeq" id="WP_085783459.1">
    <property type="nucleotide sequence ID" value="NZ_CP008743.1"/>
</dbReference>